<reference evidence="1 2" key="2">
    <citation type="journal article" date="2003" name="DNA Res.">
        <title>Complete genome structure of Gloeobacter violaceus PCC 7421, a cyanobacterium that lacks thylakoids (supplement).</title>
        <authorList>
            <person name="Nakamura Y."/>
            <person name="Kaneko T."/>
            <person name="Sato S."/>
            <person name="Mimuro M."/>
            <person name="Miyashita H."/>
            <person name="Tsuchiya T."/>
            <person name="Sasamoto S."/>
            <person name="Watanabe A."/>
            <person name="Kawashima K."/>
            <person name="Kishida Y."/>
            <person name="Kiyokawa C."/>
            <person name="Kohara M."/>
            <person name="Matsumoto M."/>
            <person name="Matsuno A."/>
            <person name="Nakazaki N."/>
            <person name="Shimpo S."/>
            <person name="Takeuchi C."/>
            <person name="Yamada M."/>
            <person name="Tabata S."/>
        </authorList>
    </citation>
    <scope>NUCLEOTIDE SEQUENCE [LARGE SCALE GENOMIC DNA]</scope>
    <source>
        <strain evidence="2">ATCC 29082 / PCC 7421</strain>
    </source>
</reference>
<evidence type="ECO:0000313" key="2">
    <source>
        <dbReference type="Proteomes" id="UP000000557"/>
    </source>
</evidence>
<proteinExistence type="predicted"/>
<gene>
    <name evidence="1" type="ordered locus">gsl4148</name>
</gene>
<accession>Q7NDT4</accession>
<protein>
    <submittedName>
        <fullName evidence="1">Gsl4148 protein</fullName>
    </submittedName>
</protein>
<dbReference type="STRING" id="251221.gene:10761666"/>
<dbReference type="EnsemblBacteria" id="BAC92089">
    <property type="protein sequence ID" value="BAC92089"/>
    <property type="gene ID" value="BAC92089"/>
</dbReference>
<dbReference type="EMBL" id="BA000045">
    <property type="protein sequence ID" value="BAC92089.1"/>
    <property type="molecule type" value="Genomic_DNA"/>
</dbReference>
<sequence length="60" mass="6642">MVPLEPVATYIRIHGYAAFVAAVEAAQTFEALPETLQTLILEAERRAGARVDPETGFWRP</sequence>
<dbReference type="AlphaFoldDB" id="Q7NDT4"/>
<keyword evidence="2" id="KW-1185">Reference proteome</keyword>
<dbReference type="Proteomes" id="UP000000557">
    <property type="component" value="Chromosome"/>
</dbReference>
<reference evidence="1 2" key="1">
    <citation type="journal article" date="2003" name="DNA Res.">
        <title>Complete genome structure of Gloeobacter violaceus PCC 7421, a cyanobacterium that lacks thylakoids.</title>
        <authorList>
            <person name="Nakamura Y."/>
            <person name="Kaneko T."/>
            <person name="Sato S."/>
            <person name="Mimuro M."/>
            <person name="Miyashita H."/>
            <person name="Tsuchiya T."/>
            <person name="Sasamoto S."/>
            <person name="Watanabe A."/>
            <person name="Kawashima K."/>
            <person name="Kishida Y."/>
            <person name="Kiyokawa C."/>
            <person name="Kohara M."/>
            <person name="Matsumoto M."/>
            <person name="Matsuno A."/>
            <person name="Nakazaki N."/>
            <person name="Shimpo S."/>
            <person name="Takeuchi C."/>
            <person name="Yamada M."/>
            <person name="Tabata S."/>
        </authorList>
    </citation>
    <scope>NUCLEOTIDE SEQUENCE [LARGE SCALE GENOMIC DNA]</scope>
    <source>
        <strain evidence="2">ATCC 29082 / PCC 7421</strain>
    </source>
</reference>
<evidence type="ECO:0000313" key="1">
    <source>
        <dbReference type="EMBL" id="BAC92089.1"/>
    </source>
</evidence>
<dbReference type="KEGG" id="gvi:gsl4148"/>
<dbReference type="HOGENOM" id="CLU_2935007_0_0_3"/>
<organism evidence="1 2">
    <name type="scientific">Gloeobacter violaceus (strain ATCC 29082 / PCC 7421)</name>
    <dbReference type="NCBI Taxonomy" id="251221"/>
    <lineage>
        <taxon>Bacteria</taxon>
        <taxon>Bacillati</taxon>
        <taxon>Cyanobacteriota</taxon>
        <taxon>Cyanophyceae</taxon>
        <taxon>Gloeobacterales</taxon>
        <taxon>Gloeobacteraceae</taxon>
        <taxon>Gloeobacter</taxon>
    </lineage>
</organism>
<dbReference type="InParanoid" id="Q7NDT4"/>
<name>Q7NDT4_GLOVI</name>